<evidence type="ECO:0000256" key="1">
    <source>
        <dbReference type="ARBA" id="ARBA00004141"/>
    </source>
</evidence>
<gene>
    <name evidence="8" type="ORF">HYH03_005792</name>
</gene>
<sequence>MQPQALLHPPPARPWPRPSGAPGAAPRAATRRLRHLTPSRPRLPTSLPRAPTSPPRAAPSLPLLHSGAVPPDPAALAFGQPVQAALAYAAREVALQVALPLLAMWALQAWLGRLERRTKQEVTEGASAAGRSGGPGLARELADLLPGAASAPCRVALAALTAVHVGRSTANLAAGLAERALVAAGWPQTAEGLWQGRLPELLSACRHALAALDRLLVRSYEVLLLAFGCWVLLAWKDVALSRFLLRAHETAAGRQDLERILTPLNTVASWLLVACTAVACAGALGVDVRPLLVLTGWGSVVAGLASQQLLANAISGVQMYMDRPFRVGDTISVTSGPATFVGEVVEVASLRTHLALEDGSSVAIPNRSLADMVITNKSRSSRGLNRPPWMQSRAPLALALRVRLRPAAYADLGAEAEGLRHAVCDSGAVESEGPLAPSVEVLSYSDRGVEVLVRCRLRNPSREAAAIASGNLAPAAALAVGVAGGGLPLPATFGTRHGNGNGSTGSPSAGGGGGGGSGGGSGGGVGRSDALRALRQRLLLSLGPWLQAHNASLAVE</sequence>
<comment type="caution">
    <text evidence="8">The sequence shown here is derived from an EMBL/GenBank/DDBJ whole genome shotgun (WGS) entry which is preliminary data.</text>
</comment>
<feature type="domain" description="Mechanosensitive ion channel MscS" evidence="7">
    <location>
        <begin position="309"/>
        <end position="379"/>
    </location>
</feature>
<dbReference type="Pfam" id="PF00924">
    <property type="entry name" value="MS_channel_2nd"/>
    <property type="match status" value="1"/>
</dbReference>
<evidence type="ECO:0000313" key="8">
    <source>
        <dbReference type="EMBL" id="KAG2496192.1"/>
    </source>
</evidence>
<keyword evidence="3" id="KW-0812">Transmembrane</keyword>
<dbReference type="Gene3D" id="1.10.287.1260">
    <property type="match status" value="1"/>
</dbReference>
<evidence type="ECO:0000256" key="6">
    <source>
        <dbReference type="SAM" id="MobiDB-lite"/>
    </source>
</evidence>
<evidence type="ECO:0000256" key="3">
    <source>
        <dbReference type="ARBA" id="ARBA00022692"/>
    </source>
</evidence>
<keyword evidence="4" id="KW-1133">Transmembrane helix</keyword>
<evidence type="ECO:0000256" key="2">
    <source>
        <dbReference type="ARBA" id="ARBA00008017"/>
    </source>
</evidence>
<accession>A0A835Y6Y6</accession>
<dbReference type="AlphaFoldDB" id="A0A835Y6Y6"/>
<dbReference type="SUPFAM" id="SSF82861">
    <property type="entry name" value="Mechanosensitive channel protein MscS (YggB), transmembrane region"/>
    <property type="match status" value="1"/>
</dbReference>
<feature type="region of interest" description="Disordered" evidence="6">
    <location>
        <begin position="493"/>
        <end position="527"/>
    </location>
</feature>
<evidence type="ECO:0000259" key="7">
    <source>
        <dbReference type="Pfam" id="PF00924"/>
    </source>
</evidence>
<evidence type="ECO:0000256" key="5">
    <source>
        <dbReference type="ARBA" id="ARBA00023136"/>
    </source>
</evidence>
<dbReference type="Gene3D" id="2.30.30.60">
    <property type="match status" value="1"/>
</dbReference>
<feature type="compositionally biased region" description="Pro residues" evidence="6">
    <location>
        <begin position="8"/>
        <end position="19"/>
    </location>
</feature>
<keyword evidence="5" id="KW-0472">Membrane</keyword>
<dbReference type="GO" id="GO:0016020">
    <property type="term" value="C:membrane"/>
    <property type="evidence" value="ECO:0007669"/>
    <property type="project" value="UniProtKB-SubCell"/>
</dbReference>
<evidence type="ECO:0000313" key="9">
    <source>
        <dbReference type="Proteomes" id="UP000612055"/>
    </source>
</evidence>
<dbReference type="Proteomes" id="UP000612055">
    <property type="component" value="Unassembled WGS sequence"/>
</dbReference>
<dbReference type="InterPro" id="IPR010920">
    <property type="entry name" value="LSM_dom_sf"/>
</dbReference>
<organism evidence="8 9">
    <name type="scientific">Edaphochlamys debaryana</name>
    <dbReference type="NCBI Taxonomy" id="47281"/>
    <lineage>
        <taxon>Eukaryota</taxon>
        <taxon>Viridiplantae</taxon>
        <taxon>Chlorophyta</taxon>
        <taxon>core chlorophytes</taxon>
        <taxon>Chlorophyceae</taxon>
        <taxon>CS clade</taxon>
        <taxon>Chlamydomonadales</taxon>
        <taxon>Chlamydomonadales incertae sedis</taxon>
        <taxon>Edaphochlamys</taxon>
    </lineage>
</organism>
<dbReference type="PANTHER" id="PTHR30566:SF5">
    <property type="entry name" value="MECHANOSENSITIVE ION CHANNEL PROTEIN 1, MITOCHONDRIAL-RELATED"/>
    <property type="match status" value="1"/>
</dbReference>
<comment type="similarity">
    <text evidence="2">Belongs to the MscS (TC 1.A.23) family.</text>
</comment>
<reference evidence="8" key="1">
    <citation type="journal article" date="2020" name="bioRxiv">
        <title>Comparative genomics of Chlamydomonas.</title>
        <authorList>
            <person name="Craig R.J."/>
            <person name="Hasan A.R."/>
            <person name="Ness R.W."/>
            <person name="Keightley P.D."/>
        </authorList>
    </citation>
    <scope>NUCLEOTIDE SEQUENCE</scope>
    <source>
        <strain evidence="8">CCAP 11/70</strain>
    </source>
</reference>
<dbReference type="SUPFAM" id="SSF50182">
    <property type="entry name" value="Sm-like ribonucleoproteins"/>
    <property type="match status" value="1"/>
</dbReference>
<protein>
    <recommendedName>
        <fullName evidence="7">Mechanosensitive ion channel MscS domain-containing protein</fullName>
    </recommendedName>
</protein>
<dbReference type="InterPro" id="IPR011014">
    <property type="entry name" value="MscS_channel_TM-2"/>
</dbReference>
<dbReference type="EMBL" id="JAEHOE010000020">
    <property type="protein sequence ID" value="KAG2496192.1"/>
    <property type="molecule type" value="Genomic_DNA"/>
</dbReference>
<dbReference type="OrthoDB" id="431980at2759"/>
<dbReference type="PANTHER" id="PTHR30566">
    <property type="entry name" value="YNAI-RELATED MECHANOSENSITIVE ION CHANNEL"/>
    <property type="match status" value="1"/>
</dbReference>
<proteinExistence type="inferred from homology"/>
<feature type="compositionally biased region" description="Low complexity" evidence="6">
    <location>
        <begin position="38"/>
        <end position="50"/>
    </location>
</feature>
<name>A0A835Y6Y6_9CHLO</name>
<feature type="region of interest" description="Disordered" evidence="6">
    <location>
        <begin position="1"/>
        <end position="66"/>
    </location>
</feature>
<dbReference type="GO" id="GO:0055085">
    <property type="term" value="P:transmembrane transport"/>
    <property type="evidence" value="ECO:0007669"/>
    <property type="project" value="InterPro"/>
</dbReference>
<dbReference type="InterPro" id="IPR006685">
    <property type="entry name" value="MscS_channel_2nd"/>
</dbReference>
<keyword evidence="9" id="KW-1185">Reference proteome</keyword>
<feature type="compositionally biased region" description="Gly residues" evidence="6">
    <location>
        <begin position="497"/>
        <end position="526"/>
    </location>
</feature>
<comment type="subcellular location">
    <subcellularLocation>
        <location evidence="1">Membrane</location>
        <topology evidence="1">Multi-pass membrane protein</topology>
    </subcellularLocation>
</comment>
<dbReference type="InterPro" id="IPR023408">
    <property type="entry name" value="MscS_beta-dom_sf"/>
</dbReference>
<evidence type="ECO:0000256" key="4">
    <source>
        <dbReference type="ARBA" id="ARBA00022989"/>
    </source>
</evidence>